<gene>
    <name evidence="1" type="ORF">SAMN06265348_12114</name>
</gene>
<organism evidence="1 2">
    <name type="scientific">Pedobacter westerhofensis</name>
    <dbReference type="NCBI Taxonomy" id="425512"/>
    <lineage>
        <taxon>Bacteria</taxon>
        <taxon>Pseudomonadati</taxon>
        <taxon>Bacteroidota</taxon>
        <taxon>Sphingobacteriia</taxon>
        <taxon>Sphingobacteriales</taxon>
        <taxon>Sphingobacteriaceae</taxon>
        <taxon>Pedobacter</taxon>
    </lineage>
</organism>
<sequence>MLLGSVPNNVNNSSDVETLILQLIVQQRYAEVYELLMHQQSPSTSALYNTALCLHWVGNFQGALSQLERIQLKPEVKMTNPLNAYADYKVIKNKQNQTADYLHGISEAYVHTFPYHINDAIVRLKIDCWLQLGDYAKVITAAMPMAHKGYKNITDALILVNKANDKQL</sequence>
<dbReference type="EMBL" id="FXTN01000021">
    <property type="protein sequence ID" value="SMO99243.1"/>
    <property type="molecule type" value="Genomic_DNA"/>
</dbReference>
<protein>
    <recommendedName>
        <fullName evidence="3">Tetratricopeptide repeat-containing protein</fullName>
    </recommendedName>
</protein>
<dbReference type="AlphaFoldDB" id="A0A521FSQ1"/>
<proteinExistence type="predicted"/>
<dbReference type="OrthoDB" id="796284at2"/>
<dbReference type="RefSeq" id="WP_142531246.1">
    <property type="nucleotide sequence ID" value="NZ_CBCSJO010000020.1"/>
</dbReference>
<dbReference type="Proteomes" id="UP000320300">
    <property type="component" value="Unassembled WGS sequence"/>
</dbReference>
<name>A0A521FSQ1_9SPHI</name>
<evidence type="ECO:0000313" key="1">
    <source>
        <dbReference type="EMBL" id="SMO99243.1"/>
    </source>
</evidence>
<evidence type="ECO:0000313" key="2">
    <source>
        <dbReference type="Proteomes" id="UP000320300"/>
    </source>
</evidence>
<reference evidence="1 2" key="1">
    <citation type="submission" date="2017-05" db="EMBL/GenBank/DDBJ databases">
        <authorList>
            <person name="Varghese N."/>
            <person name="Submissions S."/>
        </authorList>
    </citation>
    <scope>NUCLEOTIDE SEQUENCE [LARGE SCALE GENOMIC DNA]</scope>
    <source>
        <strain evidence="1 2">DSM 19036</strain>
    </source>
</reference>
<keyword evidence="2" id="KW-1185">Reference proteome</keyword>
<accession>A0A521FSQ1</accession>
<evidence type="ECO:0008006" key="3">
    <source>
        <dbReference type="Google" id="ProtNLM"/>
    </source>
</evidence>